<proteinExistence type="predicted"/>
<sequence>MSWFWSLRSGVMTTRASHLPSTASLSHRRSTEVELGGNPRECIGYKDFTAFLSSDDDFFVLRRFDQLHARVLLVLQDNLVKIEEDIDELDQQPIACNASGAGGGTIRQDLPERKELLDSAHKKLREYDELLSAYLGLRARPRAPYAHSTNVKTWLYNRDNPISRKEALFVEAEDLIPVGSIQKPVIRQVFEQNVLLPITRWIRYVIFTNRASSVQISDRTADRIADLLLFLSTLAVLVVPLWILAGIQLLGIKLVVITAFLVGLLSVLIWGTPVKPFEVLAATAGYAAVLVVFLQIQDSPSTTSGQSG</sequence>
<evidence type="ECO:0000256" key="1">
    <source>
        <dbReference type="SAM" id="Phobius"/>
    </source>
</evidence>
<dbReference type="EMBL" id="BAAFSV010000001">
    <property type="protein sequence ID" value="GAB1311867.1"/>
    <property type="molecule type" value="Genomic_DNA"/>
</dbReference>
<protein>
    <recommendedName>
        <fullName evidence="2">DUF6594 domain-containing protein</fullName>
    </recommendedName>
</protein>
<dbReference type="Pfam" id="PF20237">
    <property type="entry name" value="DUF6594"/>
    <property type="match status" value="1"/>
</dbReference>
<dbReference type="RefSeq" id="XP_070913600.1">
    <property type="nucleotide sequence ID" value="XM_071057499.1"/>
</dbReference>
<feature type="transmembrane region" description="Helical" evidence="1">
    <location>
        <begin position="251"/>
        <end position="270"/>
    </location>
</feature>
<feature type="transmembrane region" description="Helical" evidence="1">
    <location>
        <begin position="227"/>
        <end position="245"/>
    </location>
</feature>
<evidence type="ECO:0000313" key="4">
    <source>
        <dbReference type="Proteomes" id="UP001628179"/>
    </source>
</evidence>
<keyword evidence="1" id="KW-1133">Transmembrane helix</keyword>
<evidence type="ECO:0000313" key="3">
    <source>
        <dbReference type="EMBL" id="GAB1311867.1"/>
    </source>
</evidence>
<accession>A0ABQ0G2A5</accession>
<keyword evidence="1" id="KW-0812">Transmembrane</keyword>
<feature type="domain" description="DUF6594" evidence="2">
    <location>
        <begin position="45"/>
        <end position="291"/>
    </location>
</feature>
<feature type="transmembrane region" description="Helical" evidence="1">
    <location>
        <begin position="277"/>
        <end position="296"/>
    </location>
</feature>
<evidence type="ECO:0000259" key="2">
    <source>
        <dbReference type="Pfam" id="PF20237"/>
    </source>
</evidence>
<dbReference type="PANTHER" id="PTHR34502">
    <property type="entry name" value="DUF6594 DOMAIN-CONTAINING PROTEIN-RELATED"/>
    <property type="match status" value="1"/>
</dbReference>
<name>A0ABQ0G2A5_9PEZI</name>
<reference evidence="3 4" key="1">
    <citation type="submission" date="2024-09" db="EMBL/GenBank/DDBJ databases">
        <title>Itraconazole resistance in Madurella fahalii resulting from another homologue of gene encoding cytochrome P450 14-alpha sterol demethylase (CYP51).</title>
        <authorList>
            <person name="Yoshioka I."/>
            <person name="Fahal A.H."/>
            <person name="Kaneko S."/>
            <person name="Yaguchi T."/>
        </authorList>
    </citation>
    <scope>NUCLEOTIDE SEQUENCE [LARGE SCALE GENOMIC DNA]</scope>
    <source>
        <strain evidence="3 4">IFM 68171</strain>
    </source>
</reference>
<comment type="caution">
    <text evidence="3">The sequence shown here is derived from an EMBL/GenBank/DDBJ whole genome shotgun (WGS) entry which is preliminary data.</text>
</comment>
<keyword evidence="4" id="KW-1185">Reference proteome</keyword>
<gene>
    <name evidence="3" type="ORF">MFIFM68171_02077</name>
</gene>
<dbReference type="PANTHER" id="PTHR34502:SF4">
    <property type="entry name" value="DUF6594 DOMAIN-CONTAINING PROTEIN"/>
    <property type="match status" value="1"/>
</dbReference>
<organism evidence="3 4">
    <name type="scientific">Madurella fahalii</name>
    <dbReference type="NCBI Taxonomy" id="1157608"/>
    <lineage>
        <taxon>Eukaryota</taxon>
        <taxon>Fungi</taxon>
        <taxon>Dikarya</taxon>
        <taxon>Ascomycota</taxon>
        <taxon>Pezizomycotina</taxon>
        <taxon>Sordariomycetes</taxon>
        <taxon>Sordariomycetidae</taxon>
        <taxon>Sordariales</taxon>
        <taxon>Sordariales incertae sedis</taxon>
        <taxon>Madurella</taxon>
    </lineage>
</organism>
<dbReference type="GeneID" id="98172822"/>
<dbReference type="InterPro" id="IPR046529">
    <property type="entry name" value="DUF6594"/>
</dbReference>
<dbReference type="Proteomes" id="UP001628179">
    <property type="component" value="Unassembled WGS sequence"/>
</dbReference>
<keyword evidence="1" id="KW-0472">Membrane</keyword>